<sequence length="649" mass="69109">MSVTWVLNGDSKYEVSSKEHLHQLMHNGSLYTNEGSVPSNFMSADFVQTVEIDLENDDTNIQPIGLSDDSFKGSYDGANLSIKNWSYTATGFDTGSTDDFLAYVGLFGYVFHPCVLKNIRMTGVCTLRGFTTFGGILLGYSNSATISNIDLELDEGSLIEQGDVPNGYSNMGGVVGQLAGGSMYGVTLSGELDVVPGPNMATQAVGCVIGYAGNTIVTLVRNLAKFTSTVTGYNVGGVFGDSSAVTITKVLNAMEGSLLAAMFAGGIFGKLRTTGSSQVVGELVNSMNGDIEVTGAGFCAGIVGYLYSSLNHDKWLNYMSGDIVSAVASRSAGIIGQRVAADYTFTNTLNAMKGSTYHAGLPYDHGETMVYIDTEFGLTYTDSLSTALFSTMDTSAFTLDPETSLPVIALTGTDSESVAYDWEFVFGNNTTIEFVARPLHVDVKFGEVPGATQYRLTKQLSPDGVETTVDTDFSTFEKRAESLQSESVYVFRVYSRTDPESEYTLAYQSSTTTLANVSSNYSAGDYKAEGEDQFDLSSFDKDTMANFHEVMNEVFDTGDAIVIPIGSETKKTKFVKLGGSVPIDGESAVLIPFLETGGSAQTASLTLSDNSSVTLTYDETAGTIGIGGVDYSPGESTIVDSQKLTLVEV</sequence>
<organism evidence="1 2">
    <name type="scientific">Feldmannia species virus</name>
    <dbReference type="NCBI Taxonomy" id="39420"/>
    <lineage>
        <taxon>Viruses</taxon>
        <taxon>Varidnaviria</taxon>
        <taxon>Bamfordvirae</taxon>
        <taxon>Nucleocytoviricota</taxon>
        <taxon>Megaviricetes</taxon>
        <taxon>Algavirales</taxon>
        <taxon>Phycodnaviridae</taxon>
        <taxon>Phaeovirus</taxon>
        <taxon>Phaeovirus feldmanniae</taxon>
    </lineage>
</organism>
<accession>B5LWE4</accession>
<name>B5LWE4_9PHYC</name>
<dbReference type="EMBL" id="EU916176">
    <property type="protein sequence ID" value="ACH46807.1"/>
    <property type="molecule type" value="Genomic_DNA"/>
</dbReference>
<dbReference type="KEGG" id="vg:6804838"/>
<dbReference type="GeneID" id="6804838"/>
<dbReference type="Gene3D" id="2.160.20.110">
    <property type="match status" value="1"/>
</dbReference>
<dbReference type="Proteomes" id="UP000204092">
    <property type="component" value="Segment"/>
</dbReference>
<keyword evidence="2" id="KW-1185">Reference proteome</keyword>
<proteinExistence type="predicted"/>
<dbReference type="RefSeq" id="YP_002154677.1">
    <property type="nucleotide sequence ID" value="NC_011183.1"/>
</dbReference>
<reference evidence="1 2" key="1">
    <citation type="journal article" date="2009" name="Virology">
        <title>Genomic analysis of the smallest giant virus--Feldmannia sp. virus 158.</title>
        <authorList>
            <person name="Schroeder D.C."/>
            <person name="Park Y."/>
            <person name="Yoon H.M."/>
            <person name="Lee Y.S."/>
            <person name="Kang S.W."/>
            <person name="Meints R.H."/>
            <person name="Ivey R.G."/>
            <person name="Choi T.J."/>
        </authorList>
    </citation>
    <scope>NUCLEOTIDE SEQUENCE [LARGE SCALE GENOMIC DNA]</scope>
    <source>
        <strain evidence="1">FsV-158</strain>
    </source>
</reference>
<evidence type="ECO:0000313" key="2">
    <source>
        <dbReference type="Proteomes" id="UP000204092"/>
    </source>
</evidence>
<protein>
    <submittedName>
        <fullName evidence="1">Uncharacterized protein</fullName>
    </submittedName>
</protein>
<evidence type="ECO:0000313" key="1">
    <source>
        <dbReference type="EMBL" id="ACH46807.1"/>
    </source>
</evidence>